<dbReference type="GO" id="GO:0003993">
    <property type="term" value="F:acid phosphatase activity"/>
    <property type="evidence" value="ECO:0007669"/>
    <property type="project" value="InterPro"/>
</dbReference>
<feature type="domain" description="Calcineurin-like phosphoesterase" evidence="3">
    <location>
        <begin position="258"/>
        <end position="436"/>
    </location>
</feature>
<organism evidence="4 5">
    <name type="scientific">Corallococcus sicarius</name>
    <dbReference type="NCBI Taxonomy" id="2316726"/>
    <lineage>
        <taxon>Bacteria</taxon>
        <taxon>Pseudomonadati</taxon>
        <taxon>Myxococcota</taxon>
        <taxon>Myxococcia</taxon>
        <taxon>Myxococcales</taxon>
        <taxon>Cystobacterineae</taxon>
        <taxon>Myxococcaceae</taxon>
        <taxon>Corallococcus</taxon>
    </lineage>
</organism>
<sequence length="517" mass="53652">MSLSRQGRRPLWPRVLGVCALAGAVALGAGAGCSGPEEAHPDPAPAAVVEALANPVTATFREGVNGYAGTRDISLSENAPTASPGGAVTLYADGDEPAGSGKDASLLLRWDLGSIPSGSTLQSVTLTVRVTNATNHAYALQALTREWEEGAATWQRATGTTSWEVAGAKGATDRNTTALGSLQASAVGTYTVTLNAAGIARVQQWVDAPASNFGFILASTSNTDGLDLASSEAATVADRPQLSVTYLPAGTVGDPVLLAAGDIGNCNTTQDTATGNLLDGLPGTIALLGDIAYQSGTTTEFNNCFAPAWGRHKARMKPSPGNHEYNTSGATGYYGYFGAQAGDPTQGYYSYDLGDWHIVVLNSNCTAVGGCAAGSAQETWLRQDLAANPRTCTLAYWHHPRFSSGSHGNDSIVQPLWKALDDAGADLILTGHDHNYERWKPQTATGTATANGIVQFVVGTGGTSLRAFTSTQPANSALRNASTWGVLKLTLHPSSYDWEFVPIAGQTFTDKGTGACH</sequence>
<dbReference type="PANTHER" id="PTHR22953">
    <property type="entry name" value="ACID PHOSPHATASE RELATED"/>
    <property type="match status" value="1"/>
</dbReference>
<dbReference type="EMBL" id="RAWG01000269">
    <property type="protein sequence ID" value="RKH36960.1"/>
    <property type="molecule type" value="Genomic_DNA"/>
</dbReference>
<evidence type="ECO:0000259" key="3">
    <source>
        <dbReference type="Pfam" id="PF00149"/>
    </source>
</evidence>
<proteinExistence type="predicted"/>
<comment type="caution">
    <text evidence="4">The sequence shown here is derived from an EMBL/GenBank/DDBJ whole genome shotgun (WGS) entry which is preliminary data.</text>
</comment>
<dbReference type="PROSITE" id="PS51257">
    <property type="entry name" value="PROKAR_LIPOPROTEIN"/>
    <property type="match status" value="1"/>
</dbReference>
<accession>A0A3A8N057</accession>
<dbReference type="Gene3D" id="3.60.21.10">
    <property type="match status" value="1"/>
</dbReference>
<dbReference type="Pfam" id="PF00149">
    <property type="entry name" value="Metallophos"/>
    <property type="match status" value="1"/>
</dbReference>
<feature type="signal peptide" evidence="2">
    <location>
        <begin position="1"/>
        <end position="31"/>
    </location>
</feature>
<dbReference type="NCBIfam" id="NF033679">
    <property type="entry name" value="DNRLRE_dom"/>
    <property type="match status" value="1"/>
</dbReference>
<evidence type="ECO:0000256" key="1">
    <source>
        <dbReference type="ARBA" id="ARBA00022729"/>
    </source>
</evidence>
<dbReference type="InterPro" id="IPR004843">
    <property type="entry name" value="Calcineurin-like_PHP"/>
</dbReference>
<dbReference type="SUPFAM" id="SSF56300">
    <property type="entry name" value="Metallo-dependent phosphatases"/>
    <property type="match status" value="1"/>
</dbReference>
<reference evidence="5" key="1">
    <citation type="submission" date="2018-09" db="EMBL/GenBank/DDBJ databases">
        <authorList>
            <person name="Livingstone P.G."/>
            <person name="Whitworth D.E."/>
        </authorList>
    </citation>
    <scope>NUCLEOTIDE SEQUENCE [LARGE SCALE GENOMIC DNA]</scope>
    <source>
        <strain evidence="5">CA040B</strain>
    </source>
</reference>
<dbReference type="AlphaFoldDB" id="A0A3A8N057"/>
<name>A0A3A8N057_9BACT</name>
<gene>
    <name evidence="4" type="ORF">D7X12_31280</name>
</gene>
<evidence type="ECO:0000313" key="5">
    <source>
        <dbReference type="Proteomes" id="UP000273405"/>
    </source>
</evidence>
<feature type="chain" id="PRO_5017361886" evidence="2">
    <location>
        <begin position="32"/>
        <end position="517"/>
    </location>
</feature>
<evidence type="ECO:0000313" key="4">
    <source>
        <dbReference type="EMBL" id="RKH36960.1"/>
    </source>
</evidence>
<protein>
    <submittedName>
        <fullName evidence="4">DNRLRE domain-containing protein</fullName>
    </submittedName>
</protein>
<evidence type="ECO:0000256" key="2">
    <source>
        <dbReference type="SAM" id="SignalP"/>
    </source>
</evidence>
<dbReference type="InterPro" id="IPR029052">
    <property type="entry name" value="Metallo-depent_PP-like"/>
</dbReference>
<keyword evidence="1 2" id="KW-0732">Signal</keyword>
<keyword evidence="5" id="KW-1185">Reference proteome</keyword>
<dbReference type="Proteomes" id="UP000273405">
    <property type="component" value="Unassembled WGS sequence"/>
</dbReference>
<dbReference type="PANTHER" id="PTHR22953:SF153">
    <property type="entry name" value="PURPLE ACID PHOSPHATASE"/>
    <property type="match status" value="1"/>
</dbReference>
<dbReference type="InterPro" id="IPR039331">
    <property type="entry name" value="PAPs-like"/>
</dbReference>